<name>A0A164SUN0_9AGAM</name>
<dbReference type="EMBL" id="KV419413">
    <property type="protein sequence ID" value="KZS91820.1"/>
    <property type="molecule type" value="Genomic_DNA"/>
</dbReference>
<gene>
    <name evidence="3" type="ORF">SISNIDRAFT_467412</name>
</gene>
<organism evidence="3 4">
    <name type="scientific">Sistotremastrum niveocremeum HHB9708</name>
    <dbReference type="NCBI Taxonomy" id="1314777"/>
    <lineage>
        <taxon>Eukaryota</taxon>
        <taxon>Fungi</taxon>
        <taxon>Dikarya</taxon>
        <taxon>Basidiomycota</taxon>
        <taxon>Agaricomycotina</taxon>
        <taxon>Agaricomycetes</taxon>
        <taxon>Sistotremastrales</taxon>
        <taxon>Sistotremastraceae</taxon>
        <taxon>Sertulicium</taxon>
        <taxon>Sertulicium niveocremeum</taxon>
    </lineage>
</organism>
<keyword evidence="2" id="KW-0812">Transmembrane</keyword>
<protein>
    <submittedName>
        <fullName evidence="3">Uncharacterized protein</fullName>
    </submittedName>
</protein>
<feature type="region of interest" description="Disordered" evidence="1">
    <location>
        <begin position="237"/>
        <end position="329"/>
    </location>
</feature>
<proteinExistence type="predicted"/>
<evidence type="ECO:0000313" key="4">
    <source>
        <dbReference type="Proteomes" id="UP000076722"/>
    </source>
</evidence>
<keyword evidence="4" id="KW-1185">Reference proteome</keyword>
<reference evidence="3 4" key="1">
    <citation type="journal article" date="2016" name="Mol. Biol. Evol.">
        <title>Comparative Genomics of Early-Diverging Mushroom-Forming Fungi Provides Insights into the Origins of Lignocellulose Decay Capabilities.</title>
        <authorList>
            <person name="Nagy L.G."/>
            <person name="Riley R."/>
            <person name="Tritt A."/>
            <person name="Adam C."/>
            <person name="Daum C."/>
            <person name="Floudas D."/>
            <person name="Sun H."/>
            <person name="Yadav J.S."/>
            <person name="Pangilinan J."/>
            <person name="Larsson K.H."/>
            <person name="Matsuura K."/>
            <person name="Barry K."/>
            <person name="Labutti K."/>
            <person name="Kuo R."/>
            <person name="Ohm R.A."/>
            <person name="Bhattacharya S.S."/>
            <person name="Shirouzu T."/>
            <person name="Yoshinaga Y."/>
            <person name="Martin F.M."/>
            <person name="Grigoriev I.V."/>
            <person name="Hibbett D.S."/>
        </authorList>
    </citation>
    <scope>NUCLEOTIDE SEQUENCE [LARGE SCALE GENOMIC DNA]</scope>
    <source>
        <strain evidence="3 4">HHB9708</strain>
    </source>
</reference>
<evidence type="ECO:0000256" key="1">
    <source>
        <dbReference type="SAM" id="MobiDB-lite"/>
    </source>
</evidence>
<keyword evidence="2" id="KW-0472">Membrane</keyword>
<feature type="compositionally biased region" description="Pro residues" evidence="1">
    <location>
        <begin position="303"/>
        <end position="320"/>
    </location>
</feature>
<dbReference type="Proteomes" id="UP000076722">
    <property type="component" value="Unassembled WGS sequence"/>
</dbReference>
<keyword evidence="2" id="KW-1133">Transmembrane helix</keyword>
<accession>A0A164SUN0</accession>
<evidence type="ECO:0000256" key="2">
    <source>
        <dbReference type="SAM" id="Phobius"/>
    </source>
</evidence>
<feature type="transmembrane region" description="Helical" evidence="2">
    <location>
        <begin position="12"/>
        <end position="32"/>
    </location>
</feature>
<dbReference type="AlphaFoldDB" id="A0A164SUN0"/>
<sequence length="364" mass="40239">MPVALNLEHARTVILSAMSGCILSIILPHVVITWRELEMSQSTAILLGVLLGALAAFAIPRVFQPPLSVPAGPSNNDTHPAQRDLEALRQEMDDTAAVAKAASSAAQEALKEVETLKFWQRFKDTKQPRDELPRTTLDEFEIRLAEKERERAERFENEEEARRYRFDRMLDVHQGISRGSEAHQQDRIAQFQKDQFQIMGRIEAVEAEIERKYRSLLSSVEAFERLLERGTFSIPQNAVAASPTPRELRSPQDSAHGSPLDPPISRTPLPPSSPSPLSLHSPPSPPSPYSRPSSPSGILEHPPGSPTPPPPEPEEFPPSPVLSEVSDGGVASPRVLWRMRPRAEQIAVIASESLPFNPDNPSDA</sequence>
<evidence type="ECO:0000313" key="3">
    <source>
        <dbReference type="EMBL" id="KZS91820.1"/>
    </source>
</evidence>
<feature type="transmembrane region" description="Helical" evidence="2">
    <location>
        <begin position="44"/>
        <end position="63"/>
    </location>
</feature>